<organism evidence="1 2">
    <name type="scientific">Solanum commersonii</name>
    <name type="common">Commerson's wild potato</name>
    <name type="synonym">Commerson's nightshade</name>
    <dbReference type="NCBI Taxonomy" id="4109"/>
    <lineage>
        <taxon>Eukaryota</taxon>
        <taxon>Viridiplantae</taxon>
        <taxon>Streptophyta</taxon>
        <taxon>Embryophyta</taxon>
        <taxon>Tracheophyta</taxon>
        <taxon>Spermatophyta</taxon>
        <taxon>Magnoliopsida</taxon>
        <taxon>eudicotyledons</taxon>
        <taxon>Gunneridae</taxon>
        <taxon>Pentapetalae</taxon>
        <taxon>asterids</taxon>
        <taxon>lamiids</taxon>
        <taxon>Solanales</taxon>
        <taxon>Solanaceae</taxon>
        <taxon>Solanoideae</taxon>
        <taxon>Solaneae</taxon>
        <taxon>Solanum</taxon>
    </lineage>
</organism>
<sequence>MNVRGPKSYKDLLLVDGVPCSTFRESARKRGLLYCNNSLIDCMLEASVIKCHTALKRLFATLLVYCNPSNPKELWEMFEDSLREDLKVSPIPNKMFDIRISSKKRGAFVDGLRSE</sequence>
<accession>A0A9J5ZYB0</accession>
<evidence type="ECO:0000313" key="2">
    <source>
        <dbReference type="Proteomes" id="UP000824120"/>
    </source>
</evidence>
<comment type="caution">
    <text evidence="1">The sequence shown here is derived from an EMBL/GenBank/DDBJ whole genome shotgun (WGS) entry which is preliminary data.</text>
</comment>
<dbReference type="EMBL" id="JACXVP010000003">
    <property type="protein sequence ID" value="KAG5617232.1"/>
    <property type="molecule type" value="Genomic_DNA"/>
</dbReference>
<evidence type="ECO:0000313" key="1">
    <source>
        <dbReference type="EMBL" id="KAG5617232.1"/>
    </source>
</evidence>
<dbReference type="Proteomes" id="UP000824120">
    <property type="component" value="Chromosome 3"/>
</dbReference>
<dbReference type="OrthoDB" id="2439059at2759"/>
<proteinExistence type="predicted"/>
<dbReference type="AlphaFoldDB" id="A0A9J5ZYB0"/>
<reference evidence="1 2" key="1">
    <citation type="submission" date="2020-09" db="EMBL/GenBank/DDBJ databases">
        <title>De no assembly of potato wild relative species, Solanum commersonii.</title>
        <authorList>
            <person name="Cho K."/>
        </authorList>
    </citation>
    <scope>NUCLEOTIDE SEQUENCE [LARGE SCALE GENOMIC DNA]</scope>
    <source>
        <strain evidence="1">LZ3.2</strain>
        <tissue evidence="1">Leaf</tissue>
    </source>
</reference>
<gene>
    <name evidence="1" type="ORF">H5410_017056</name>
</gene>
<name>A0A9J5ZYB0_SOLCO</name>
<keyword evidence="2" id="KW-1185">Reference proteome</keyword>
<protein>
    <submittedName>
        <fullName evidence="1">Uncharacterized protein</fullName>
    </submittedName>
</protein>